<dbReference type="AlphaFoldDB" id="A0A1M5S4B3"/>
<reference evidence="1 2" key="1">
    <citation type="submission" date="2016-11" db="EMBL/GenBank/DDBJ databases">
        <authorList>
            <person name="Jaros S."/>
            <person name="Januszkiewicz K."/>
            <person name="Wedrychowicz H."/>
        </authorList>
    </citation>
    <scope>NUCLEOTIDE SEQUENCE [LARGE SCALE GENOMIC DNA]</scope>
    <source>
        <strain evidence="1 2">DSM 28715</strain>
    </source>
</reference>
<evidence type="ECO:0008006" key="3">
    <source>
        <dbReference type="Google" id="ProtNLM"/>
    </source>
</evidence>
<organism evidence="1 2">
    <name type="scientific">Cognatiyoonia sediminum</name>
    <dbReference type="NCBI Taxonomy" id="1508389"/>
    <lineage>
        <taxon>Bacteria</taxon>
        <taxon>Pseudomonadati</taxon>
        <taxon>Pseudomonadota</taxon>
        <taxon>Alphaproteobacteria</taxon>
        <taxon>Rhodobacterales</taxon>
        <taxon>Paracoccaceae</taxon>
        <taxon>Cognatiyoonia</taxon>
    </lineage>
</organism>
<name>A0A1M5S4B3_9RHOB</name>
<dbReference type="Proteomes" id="UP000184074">
    <property type="component" value="Unassembled WGS sequence"/>
</dbReference>
<proteinExistence type="predicted"/>
<dbReference type="EMBL" id="FQXB01000005">
    <property type="protein sequence ID" value="SHH32793.1"/>
    <property type="molecule type" value="Genomic_DNA"/>
</dbReference>
<protein>
    <recommendedName>
        <fullName evidence="3">SnoaL-like domain-containing protein</fullName>
    </recommendedName>
</protein>
<gene>
    <name evidence="1" type="ORF">SAMN05444003_2826</name>
</gene>
<sequence length="179" mass="20387">MEAIGGSLALSFLGNLLYQIFSNEWQNLSFSFDVVDMPDTQDPFAIASTLLKVTEQSYWDRDFETFASCFRIPHIIGSLEGDRIVETLEELRAIFDTMGAHYEALGALALRREAYEAVLVDNDNLRVMFTSQQELPNRVLTNKINFYSEVEREGEDWKITLTRAVSSDETLGPSFIPDR</sequence>
<evidence type="ECO:0000313" key="2">
    <source>
        <dbReference type="Proteomes" id="UP000184074"/>
    </source>
</evidence>
<dbReference type="STRING" id="1508389.SAMN05444003_2826"/>
<keyword evidence="2" id="KW-1185">Reference proteome</keyword>
<evidence type="ECO:0000313" key="1">
    <source>
        <dbReference type="EMBL" id="SHH32793.1"/>
    </source>
</evidence>
<accession>A0A1M5S4B3</accession>